<dbReference type="GO" id="GO:0004553">
    <property type="term" value="F:hydrolase activity, hydrolyzing O-glycosyl compounds"/>
    <property type="evidence" value="ECO:0007669"/>
    <property type="project" value="InterPro"/>
</dbReference>
<comment type="similarity">
    <text evidence="1">Belongs to the glycosyl hydrolase 2 family.</text>
</comment>
<dbReference type="InterPro" id="IPR008979">
    <property type="entry name" value="Galactose-bd-like_sf"/>
</dbReference>
<dbReference type="GO" id="GO:0005975">
    <property type="term" value="P:carbohydrate metabolic process"/>
    <property type="evidence" value="ECO:0007669"/>
    <property type="project" value="InterPro"/>
</dbReference>
<dbReference type="PROSITE" id="PS50022">
    <property type="entry name" value="FA58C_3"/>
    <property type="match status" value="1"/>
</dbReference>
<evidence type="ECO:0000313" key="6">
    <source>
        <dbReference type="Proteomes" id="UP000253606"/>
    </source>
</evidence>
<dbReference type="Pfam" id="PF18368">
    <property type="entry name" value="Ig_GlcNase"/>
    <property type="match status" value="1"/>
</dbReference>
<reference evidence="5 6" key="1">
    <citation type="journal article" date="2018" name="Front. Microbiol.">
        <title>Hydrolytic Capabilities as a Key to Environmental Success: Chitinolytic and Cellulolytic Acidobacteria From Acidic Sub-arctic Soils and Boreal Peatlands.</title>
        <authorList>
            <person name="Belova S.E."/>
            <person name="Ravin N.V."/>
            <person name="Pankratov T.A."/>
            <person name="Rakitin A.L."/>
            <person name="Ivanova A.A."/>
            <person name="Beletsky A.V."/>
            <person name="Mardanov A.V."/>
            <person name="Sinninghe Damste J.S."/>
            <person name="Dedysh S.N."/>
        </authorList>
    </citation>
    <scope>NUCLEOTIDE SEQUENCE [LARGE SCALE GENOMIC DNA]</scope>
    <source>
        <strain evidence="5 6">SBC82</strain>
    </source>
</reference>
<dbReference type="InterPro" id="IPR041351">
    <property type="entry name" value="Ig_GlcNase"/>
</dbReference>
<dbReference type="Pfam" id="PF00754">
    <property type="entry name" value="F5_F8_type_C"/>
    <property type="match status" value="1"/>
</dbReference>
<evidence type="ECO:0000256" key="2">
    <source>
        <dbReference type="ARBA" id="ARBA00022801"/>
    </source>
</evidence>
<dbReference type="InterPro" id="IPR013783">
    <property type="entry name" value="Ig-like_fold"/>
</dbReference>
<gene>
    <name evidence="5" type="ORF">ACPOL_3851</name>
</gene>
<dbReference type="Gene3D" id="3.20.20.80">
    <property type="entry name" value="Glycosidases"/>
    <property type="match status" value="1"/>
</dbReference>
<dbReference type="InterPro" id="IPR054593">
    <property type="entry name" value="Beta-mannosidase-like_N2"/>
</dbReference>
<dbReference type="PANTHER" id="PTHR43536">
    <property type="entry name" value="MANNOSYLGLYCOPROTEIN ENDO-BETA-MANNOSIDASE"/>
    <property type="match status" value="1"/>
</dbReference>
<proteinExistence type="inferred from homology"/>
<protein>
    <submittedName>
        <fullName evidence="5">Beta-mannosidase</fullName>
    </submittedName>
</protein>
<dbReference type="InterPro" id="IPR006102">
    <property type="entry name" value="Ig-like_GH2"/>
</dbReference>
<keyword evidence="2" id="KW-0378">Hydrolase</keyword>
<dbReference type="SUPFAM" id="SSF49785">
    <property type="entry name" value="Galactose-binding domain-like"/>
    <property type="match status" value="2"/>
</dbReference>
<dbReference type="Gene3D" id="2.60.40.10">
    <property type="entry name" value="Immunoglobulins"/>
    <property type="match status" value="2"/>
</dbReference>
<dbReference type="Proteomes" id="UP000253606">
    <property type="component" value="Chromosome"/>
</dbReference>
<dbReference type="InterPro" id="IPR000421">
    <property type="entry name" value="FA58C"/>
</dbReference>
<dbReference type="SUPFAM" id="SSF49303">
    <property type="entry name" value="beta-Galactosidase/glucuronidase domain"/>
    <property type="match status" value="3"/>
</dbReference>
<evidence type="ECO:0000313" key="5">
    <source>
        <dbReference type="EMBL" id="AXC13130.1"/>
    </source>
</evidence>
<dbReference type="InterPro" id="IPR017853">
    <property type="entry name" value="GH"/>
</dbReference>
<dbReference type="PANTHER" id="PTHR43536:SF1">
    <property type="entry name" value="MANNOSYLGLYCOPROTEIN ENDO-BETA-MANNOSIDASE"/>
    <property type="match status" value="1"/>
</dbReference>
<dbReference type="InterPro" id="IPR036156">
    <property type="entry name" value="Beta-gal/glucu_dom_sf"/>
</dbReference>
<dbReference type="SUPFAM" id="SSF51445">
    <property type="entry name" value="(Trans)glycosidases"/>
    <property type="match status" value="1"/>
</dbReference>
<dbReference type="Gene3D" id="2.60.120.260">
    <property type="entry name" value="Galactose-binding domain-like"/>
    <property type="match status" value="2"/>
</dbReference>
<sequence length="1180" mass="131519">MLAQAAQSSGASSGVDLGFTRGIGLYPGAPSENFAPELIIDASTYRNLALLRPAYHSSSYDYNLTAQLVTDGIKDTHLPTWISTSVSGRGILPKAEREMLLDHFHSNLIELEGPQVVVQFRIGGGEEAPSVDRLAVFAVLSDKIPVESLTFTVSVSEDGREWQPVGKANASEPLSPTDYPPDITRGRHLFYPSIPLQQTSQHRYYQVECACSSADFAEMQWGLGQVEFYQGERRVQIGGPYSFTSAWMSAGLDEEWVYVDLGARCEFDRIALYWIARAAEGSVQVSDDARSWSHVLPLPGGSAMVDDLKLATPAKGRYVRVLMTRPTSPDGYILSELEVYGRGGPIVKPRAMPLAQSERRIDLAGGAWRLQRASLVTGTGESLSHPEFKNEDWVVATVPGTALTSYFNARAIPDPNFGENQLHISDSFFCSDFWYRTEFNIAPIPAGEIAWLNLDGINWKADVFLNGEKLGRIEGGFHRGQFDITAKLAAGKPNILVLKVEKNATPGSTKQKTLENVGKNGGALGADNPTYHASIGWDWIPTIRGRNSGIWGNVYLTLTGQVTLENPFITCKLPLPDTSSAEVTVNVDLVNHGTKPISGTLRGLFGSVPFEQHVVVEASTRKSIQLDPTTHPELRLKSPELWWPAGYGAPHLYDVELRFEMKDRKVLDKKTFKAGVRQFTYSEENSALKIWINGRRFIARGGNWGFGESMLRYRAREYDASVRYHREMNFTMIRNWVGQIGDDAFYEACDRHGIVVWQDFWLANPWDGPIPEDNDLFMSNAKDFVLRIRNHASIGLYCGRNEGIPPKPLEDAIRKMLPQLHPGLHYIPSSADLVVSGHGPYQALPPVNYFRIVDAKLHSEIGMPNIPSLESVKAMMPETALWPQGLSWGLHDFCLDGAQGGSGFRSIIDHGYGGATSAEEWISLAQFVNYEGYRAMFEAQSKYRMGLLLWMSHPCWPSFVWQTYDYFLEPTSAYFGCKKASEPLHIQWNRLTDTVEVVNYNGGNATGLTAKVDILNMNGSTMWSKTATLDSAEDSTSQCIPMEYPTGLDPVHFLRLSLTRGATVLSKNIYMRGRDENDYRAIRQLAKAKVRTVTSAERQGDLWWLTTNIENTSAYPALMVRLQAVRESTGDRILPAIYEDNYLTLMPGDRQTIKTELRHADTRGERPRMVIGGFNVEPIS</sequence>
<keyword evidence="6" id="KW-1185">Reference proteome</keyword>
<dbReference type="InterPro" id="IPR043534">
    <property type="entry name" value="EBDG/EBM"/>
</dbReference>
<name>A0A2Z5G279_9BACT</name>
<evidence type="ECO:0000256" key="3">
    <source>
        <dbReference type="ARBA" id="ARBA00023295"/>
    </source>
</evidence>
<keyword evidence="3" id="KW-0326">Glycosidase</keyword>
<accession>A0A2Z5G279</accession>
<evidence type="ECO:0000259" key="4">
    <source>
        <dbReference type="PROSITE" id="PS50022"/>
    </source>
</evidence>
<organism evidence="5 6">
    <name type="scientific">Acidisarcina polymorpha</name>
    <dbReference type="NCBI Taxonomy" id="2211140"/>
    <lineage>
        <taxon>Bacteria</taxon>
        <taxon>Pseudomonadati</taxon>
        <taxon>Acidobacteriota</taxon>
        <taxon>Terriglobia</taxon>
        <taxon>Terriglobales</taxon>
        <taxon>Acidobacteriaceae</taxon>
        <taxon>Acidisarcina</taxon>
    </lineage>
</organism>
<evidence type="ECO:0000256" key="1">
    <source>
        <dbReference type="ARBA" id="ARBA00007401"/>
    </source>
</evidence>
<dbReference type="KEGG" id="abas:ACPOL_3851"/>
<feature type="domain" description="F5/8 type C" evidence="4">
    <location>
        <begin position="244"/>
        <end position="342"/>
    </location>
</feature>
<dbReference type="AlphaFoldDB" id="A0A2Z5G279"/>
<dbReference type="Pfam" id="PF00703">
    <property type="entry name" value="Glyco_hydro_2"/>
    <property type="match status" value="1"/>
</dbReference>
<dbReference type="Pfam" id="PF22666">
    <property type="entry name" value="Glyco_hydro_2_N2"/>
    <property type="match status" value="1"/>
</dbReference>
<dbReference type="EMBL" id="CP030840">
    <property type="protein sequence ID" value="AXC13130.1"/>
    <property type="molecule type" value="Genomic_DNA"/>
</dbReference>